<protein>
    <recommendedName>
        <fullName evidence="4">Reverse transcriptase domain-containing protein</fullName>
    </recommendedName>
</protein>
<sequence length="511" mass="58135">MSQSNEYLLNNALAEDFQQMLRPYCLTQKMLCASKCSIKDNFVLPNSKTYRAFVMFVLCFITYAYFATSWAMSFENNSINTFKDLFKIFKETVEAFALSSNLVQYPVLSYTISTFFTSLVTLQKVIEWTKNAKISEVFGNISVIYILTVAFNIKNFIVVVMFSVACERFYSRLDDIKRNCAVVLDLPLEESVFRKTTKNILRLCDVSSSKMRVCSLFTVDAALPLRLLGLMATCLYDSKEYEFGLRMDELAVKCLLYTDDQLILAPSACGLQDKCRMLLQEYMTFLENVQYVLDLSGVKSAIRCVLQLKPIQFDFVERESSGDLVCMLILRNFGMGSDPKIGALPYLPQRSQRYRAGLLELPAFTAVTLRIACCRVTMPARLRSARKGCAEGIKSECRDLFGQFSLREIFYSYSRCQKHIGDSSSYIVELVSKVKNSAAEVLSSLPLSRDTYRDRGAVSSVRAMSAVATSRDRQWPFIRRVFGVGNVWTETTWVDIRVAPEHRATCSRRTG</sequence>
<evidence type="ECO:0000313" key="2">
    <source>
        <dbReference type="EMBL" id="GBP76652.1"/>
    </source>
</evidence>
<accession>A0A4C1YP26</accession>
<dbReference type="EMBL" id="BGZK01001297">
    <property type="protein sequence ID" value="GBP76652.1"/>
    <property type="molecule type" value="Genomic_DNA"/>
</dbReference>
<dbReference type="AlphaFoldDB" id="A0A4C1YP26"/>
<name>A0A4C1YP26_EUMVA</name>
<proteinExistence type="predicted"/>
<reference evidence="2 3" key="1">
    <citation type="journal article" date="2019" name="Commun. Biol.">
        <title>The bagworm genome reveals a unique fibroin gene that provides high tensile strength.</title>
        <authorList>
            <person name="Kono N."/>
            <person name="Nakamura H."/>
            <person name="Ohtoshi R."/>
            <person name="Tomita M."/>
            <person name="Numata K."/>
            <person name="Arakawa K."/>
        </authorList>
    </citation>
    <scope>NUCLEOTIDE SEQUENCE [LARGE SCALE GENOMIC DNA]</scope>
</reference>
<keyword evidence="1" id="KW-0812">Transmembrane</keyword>
<comment type="caution">
    <text evidence="2">The sequence shown here is derived from an EMBL/GenBank/DDBJ whole genome shotgun (WGS) entry which is preliminary data.</text>
</comment>
<dbReference type="OrthoDB" id="7490805at2759"/>
<keyword evidence="1" id="KW-0472">Membrane</keyword>
<evidence type="ECO:0000256" key="1">
    <source>
        <dbReference type="SAM" id="Phobius"/>
    </source>
</evidence>
<evidence type="ECO:0000313" key="3">
    <source>
        <dbReference type="Proteomes" id="UP000299102"/>
    </source>
</evidence>
<gene>
    <name evidence="2" type="ORF">EVAR_51137_1</name>
</gene>
<feature type="transmembrane region" description="Helical" evidence="1">
    <location>
        <begin position="143"/>
        <end position="165"/>
    </location>
</feature>
<feature type="transmembrane region" description="Helical" evidence="1">
    <location>
        <begin position="52"/>
        <end position="72"/>
    </location>
</feature>
<organism evidence="2 3">
    <name type="scientific">Eumeta variegata</name>
    <name type="common">Bagworm moth</name>
    <name type="synonym">Eumeta japonica</name>
    <dbReference type="NCBI Taxonomy" id="151549"/>
    <lineage>
        <taxon>Eukaryota</taxon>
        <taxon>Metazoa</taxon>
        <taxon>Ecdysozoa</taxon>
        <taxon>Arthropoda</taxon>
        <taxon>Hexapoda</taxon>
        <taxon>Insecta</taxon>
        <taxon>Pterygota</taxon>
        <taxon>Neoptera</taxon>
        <taxon>Endopterygota</taxon>
        <taxon>Lepidoptera</taxon>
        <taxon>Glossata</taxon>
        <taxon>Ditrysia</taxon>
        <taxon>Tineoidea</taxon>
        <taxon>Psychidae</taxon>
        <taxon>Oiketicinae</taxon>
        <taxon>Eumeta</taxon>
    </lineage>
</organism>
<dbReference type="Proteomes" id="UP000299102">
    <property type="component" value="Unassembled WGS sequence"/>
</dbReference>
<keyword evidence="1" id="KW-1133">Transmembrane helix</keyword>
<feature type="transmembrane region" description="Helical" evidence="1">
    <location>
        <begin position="102"/>
        <end position="122"/>
    </location>
</feature>
<keyword evidence="3" id="KW-1185">Reference proteome</keyword>
<evidence type="ECO:0008006" key="4">
    <source>
        <dbReference type="Google" id="ProtNLM"/>
    </source>
</evidence>